<keyword evidence="3 6" id="KW-0479">Metal-binding</keyword>
<keyword evidence="4 6" id="KW-0378">Hydrolase</keyword>
<comment type="cofactor">
    <cofactor evidence="6">
        <name>Mg(2+)</name>
        <dbReference type="ChEBI" id="CHEBI:18420"/>
    </cofactor>
</comment>
<accession>A0A1Y6BQD3</accession>
<dbReference type="Pfam" id="PF01850">
    <property type="entry name" value="PIN"/>
    <property type="match status" value="1"/>
</dbReference>
<dbReference type="InterPro" id="IPR029060">
    <property type="entry name" value="PIN-like_dom_sf"/>
</dbReference>
<dbReference type="InterPro" id="IPR044153">
    <property type="entry name" value="PIN_Pae0151-like"/>
</dbReference>
<evidence type="ECO:0000313" key="9">
    <source>
        <dbReference type="Proteomes" id="UP000192917"/>
    </source>
</evidence>
<dbReference type="STRING" id="560819.SAMN05428998_10828"/>
<dbReference type="RefSeq" id="WP_085122923.1">
    <property type="nucleotide sequence ID" value="NZ_FWZX01000008.1"/>
</dbReference>
<dbReference type="Proteomes" id="UP000192917">
    <property type="component" value="Unassembled WGS sequence"/>
</dbReference>
<keyword evidence="6" id="KW-0800">Toxin</keyword>
<name>A0A1Y6BQD3_9PROT</name>
<evidence type="ECO:0000256" key="3">
    <source>
        <dbReference type="ARBA" id="ARBA00022723"/>
    </source>
</evidence>
<comment type="function">
    <text evidence="6">Toxic component of a toxin-antitoxin (TA) system. An RNase.</text>
</comment>
<keyword evidence="5 6" id="KW-0460">Magnesium</keyword>
<keyword evidence="9" id="KW-1185">Reference proteome</keyword>
<dbReference type="AlphaFoldDB" id="A0A1Y6BQD3"/>
<evidence type="ECO:0000256" key="2">
    <source>
        <dbReference type="ARBA" id="ARBA00022722"/>
    </source>
</evidence>
<organism evidence="8 9">
    <name type="scientific">Tistlia consotensis USBA 355</name>
    <dbReference type="NCBI Taxonomy" id="560819"/>
    <lineage>
        <taxon>Bacteria</taxon>
        <taxon>Pseudomonadati</taxon>
        <taxon>Pseudomonadota</taxon>
        <taxon>Alphaproteobacteria</taxon>
        <taxon>Rhodospirillales</taxon>
        <taxon>Rhodovibrionaceae</taxon>
        <taxon>Tistlia</taxon>
    </lineage>
</organism>
<protein>
    <recommendedName>
        <fullName evidence="6">Ribonuclease VapC</fullName>
        <shortName evidence="6">RNase VapC</shortName>
        <ecNumber evidence="6">3.1.-.-</ecNumber>
    </recommendedName>
    <alternativeName>
        <fullName evidence="6">Toxin VapC</fullName>
    </alternativeName>
</protein>
<dbReference type="InterPro" id="IPR051619">
    <property type="entry name" value="TypeII_TA_RNase_PINc/VapC"/>
</dbReference>
<dbReference type="EC" id="3.1.-.-" evidence="6"/>
<evidence type="ECO:0000256" key="4">
    <source>
        <dbReference type="ARBA" id="ARBA00022801"/>
    </source>
</evidence>
<dbReference type="GO" id="GO:0016787">
    <property type="term" value="F:hydrolase activity"/>
    <property type="evidence" value="ECO:0007669"/>
    <property type="project" value="UniProtKB-KW"/>
</dbReference>
<feature type="binding site" evidence="6">
    <location>
        <position position="98"/>
    </location>
    <ligand>
        <name>Mg(2+)</name>
        <dbReference type="ChEBI" id="CHEBI:18420"/>
    </ligand>
</feature>
<evidence type="ECO:0000259" key="7">
    <source>
        <dbReference type="Pfam" id="PF01850"/>
    </source>
</evidence>
<reference evidence="8 9" key="1">
    <citation type="submission" date="2017-04" db="EMBL/GenBank/DDBJ databases">
        <authorList>
            <person name="Afonso C.L."/>
            <person name="Miller P.J."/>
            <person name="Scott M.A."/>
            <person name="Spackman E."/>
            <person name="Goraichik I."/>
            <person name="Dimitrov K.M."/>
            <person name="Suarez D.L."/>
            <person name="Swayne D.E."/>
        </authorList>
    </citation>
    <scope>NUCLEOTIDE SEQUENCE [LARGE SCALE GENOMIC DNA]</scope>
    <source>
        <strain evidence="8 9">USBA 355</strain>
    </source>
</reference>
<feature type="domain" description="PIN" evidence="7">
    <location>
        <begin position="4"/>
        <end position="123"/>
    </location>
</feature>
<dbReference type="CDD" id="cd09873">
    <property type="entry name" value="PIN_Pae0151-like"/>
    <property type="match status" value="1"/>
</dbReference>
<evidence type="ECO:0000313" key="8">
    <source>
        <dbReference type="EMBL" id="SMF23615.1"/>
    </source>
</evidence>
<sequence length="136" mass="15523">MSCIVDASVAVKFYIEEAGHEQAVRLLHGSQRLMAPAMLLAELGNVLWKKVRLREISLEQAAAIDEDFQDELIEIVPLEELHDRALALCLDLDHPIYDCYYLALSEREDLPLVTTDRRLLAIGGEDRRWHLRELSG</sequence>
<feature type="binding site" evidence="6">
    <location>
        <position position="6"/>
    </location>
    <ligand>
        <name>Mg(2+)</name>
        <dbReference type="ChEBI" id="CHEBI:18420"/>
    </ligand>
</feature>
<evidence type="ECO:0000256" key="1">
    <source>
        <dbReference type="ARBA" id="ARBA00022649"/>
    </source>
</evidence>
<dbReference type="GO" id="GO:0000287">
    <property type="term" value="F:magnesium ion binding"/>
    <property type="evidence" value="ECO:0007669"/>
    <property type="project" value="UniProtKB-UniRule"/>
</dbReference>
<evidence type="ECO:0000256" key="6">
    <source>
        <dbReference type="HAMAP-Rule" id="MF_00265"/>
    </source>
</evidence>
<dbReference type="PANTHER" id="PTHR35901:SF1">
    <property type="entry name" value="EXONUCLEASE VAPC9"/>
    <property type="match status" value="1"/>
</dbReference>
<gene>
    <name evidence="6" type="primary">vapC</name>
    <name evidence="8" type="ORF">SAMN05428998_10828</name>
</gene>
<dbReference type="GO" id="GO:0004540">
    <property type="term" value="F:RNA nuclease activity"/>
    <property type="evidence" value="ECO:0007669"/>
    <property type="project" value="InterPro"/>
</dbReference>
<comment type="similarity">
    <text evidence="6">Belongs to the PINc/VapC protein family.</text>
</comment>
<dbReference type="SUPFAM" id="SSF88723">
    <property type="entry name" value="PIN domain-like"/>
    <property type="match status" value="1"/>
</dbReference>
<dbReference type="GO" id="GO:0090729">
    <property type="term" value="F:toxin activity"/>
    <property type="evidence" value="ECO:0007669"/>
    <property type="project" value="UniProtKB-KW"/>
</dbReference>
<keyword evidence="2 6" id="KW-0540">Nuclease</keyword>
<keyword evidence="1 6" id="KW-1277">Toxin-antitoxin system</keyword>
<evidence type="ECO:0000256" key="5">
    <source>
        <dbReference type="ARBA" id="ARBA00022842"/>
    </source>
</evidence>
<dbReference type="InterPro" id="IPR002716">
    <property type="entry name" value="PIN_dom"/>
</dbReference>
<dbReference type="EMBL" id="FWZX01000008">
    <property type="protein sequence ID" value="SMF23615.1"/>
    <property type="molecule type" value="Genomic_DNA"/>
</dbReference>
<dbReference type="InterPro" id="IPR022907">
    <property type="entry name" value="VapC_family"/>
</dbReference>
<proteinExistence type="inferred from homology"/>
<dbReference type="Gene3D" id="3.40.50.1010">
    <property type="entry name" value="5'-nuclease"/>
    <property type="match status" value="1"/>
</dbReference>
<dbReference type="PANTHER" id="PTHR35901">
    <property type="entry name" value="RIBONUCLEASE VAPC3"/>
    <property type="match status" value="1"/>
</dbReference>
<dbReference type="HAMAP" id="MF_00265">
    <property type="entry name" value="VapC_Nob1"/>
    <property type="match status" value="1"/>
</dbReference>